<keyword evidence="2" id="KW-1185">Reference proteome</keyword>
<sequence>MEKQKIGLKIPCPNCGGKNFGTMDNQYCLLPSLVKAEQGYELAPDKGLAVMPVICNTCGYVFLFHPE</sequence>
<dbReference type="OrthoDB" id="1787166at2"/>
<protein>
    <submittedName>
        <fullName evidence="1">Uncharacterized protein</fullName>
    </submittedName>
</protein>
<comment type="caution">
    <text evidence="1">The sequence shown here is derived from an EMBL/GenBank/DDBJ whole genome shotgun (WGS) entry which is preliminary data.</text>
</comment>
<accession>A0A4Y7RW58</accession>
<organism evidence="1 2">
    <name type="scientific">Pelotomaculum propionicicum</name>
    <dbReference type="NCBI Taxonomy" id="258475"/>
    <lineage>
        <taxon>Bacteria</taxon>
        <taxon>Bacillati</taxon>
        <taxon>Bacillota</taxon>
        <taxon>Clostridia</taxon>
        <taxon>Eubacteriales</taxon>
        <taxon>Desulfotomaculaceae</taxon>
        <taxon>Pelotomaculum</taxon>
    </lineage>
</organism>
<evidence type="ECO:0000313" key="2">
    <source>
        <dbReference type="Proteomes" id="UP000297597"/>
    </source>
</evidence>
<name>A0A4Y7RW58_9FIRM</name>
<reference evidence="1 2" key="1">
    <citation type="journal article" date="2018" name="Environ. Microbiol.">
        <title>Novel energy conservation strategies and behaviour of Pelotomaculum schinkii driving syntrophic propionate catabolism.</title>
        <authorList>
            <person name="Hidalgo-Ahumada C.A.P."/>
            <person name="Nobu M.K."/>
            <person name="Narihiro T."/>
            <person name="Tamaki H."/>
            <person name="Liu W.T."/>
            <person name="Kamagata Y."/>
            <person name="Stams A.J.M."/>
            <person name="Imachi H."/>
            <person name="Sousa D.Z."/>
        </authorList>
    </citation>
    <scope>NUCLEOTIDE SEQUENCE [LARGE SCALE GENOMIC DNA]</scope>
    <source>
        <strain evidence="1 2">MGP</strain>
    </source>
</reference>
<gene>
    <name evidence="1" type="ORF">Pmgp_00638</name>
</gene>
<evidence type="ECO:0000313" key="1">
    <source>
        <dbReference type="EMBL" id="TEB13000.1"/>
    </source>
</evidence>
<dbReference type="AlphaFoldDB" id="A0A4Y7RW58"/>
<proteinExistence type="predicted"/>
<dbReference type="RefSeq" id="WP_134212521.1">
    <property type="nucleotide sequence ID" value="NZ_QFFZ01000004.1"/>
</dbReference>
<dbReference type="EMBL" id="QFFZ01000004">
    <property type="protein sequence ID" value="TEB13000.1"/>
    <property type="molecule type" value="Genomic_DNA"/>
</dbReference>
<dbReference type="Proteomes" id="UP000297597">
    <property type="component" value="Unassembled WGS sequence"/>
</dbReference>